<proteinExistence type="inferred from homology"/>
<gene>
    <name evidence="4" type="ORF">SEPCBS57363_001203</name>
</gene>
<protein>
    <submittedName>
        <fullName evidence="4">Uncharacterized protein</fullName>
    </submittedName>
</protein>
<comment type="caution">
    <text evidence="4">The sequence shown here is derived from an EMBL/GenBank/DDBJ whole genome shotgun (WGS) entry which is preliminary data.</text>
</comment>
<dbReference type="PROSITE" id="PS00061">
    <property type="entry name" value="ADH_SHORT"/>
    <property type="match status" value="1"/>
</dbReference>
<evidence type="ECO:0000256" key="2">
    <source>
        <dbReference type="ARBA" id="ARBA00022857"/>
    </source>
</evidence>
<evidence type="ECO:0000313" key="5">
    <source>
        <dbReference type="Proteomes" id="UP001642501"/>
    </source>
</evidence>
<accession>A0ABP0D8X8</accession>
<evidence type="ECO:0000256" key="3">
    <source>
        <dbReference type="ARBA" id="ARBA00023002"/>
    </source>
</evidence>
<dbReference type="PRINTS" id="PR00080">
    <property type="entry name" value="SDRFAMILY"/>
</dbReference>
<name>A0ABP0D8X8_9PEZI</name>
<keyword evidence="5" id="KW-1185">Reference proteome</keyword>
<evidence type="ECO:0000256" key="1">
    <source>
        <dbReference type="ARBA" id="ARBA00006484"/>
    </source>
</evidence>
<comment type="similarity">
    <text evidence="1">Belongs to the short-chain dehydrogenases/reductases (SDR) family.</text>
</comment>
<keyword evidence="3" id="KW-0560">Oxidoreductase</keyword>
<dbReference type="EMBL" id="CAWUOM010000012">
    <property type="protein sequence ID" value="CAK7264680.1"/>
    <property type="molecule type" value="Genomic_DNA"/>
</dbReference>
<evidence type="ECO:0000313" key="4">
    <source>
        <dbReference type="EMBL" id="CAK7264680.1"/>
    </source>
</evidence>
<keyword evidence="2" id="KW-0521">NADP</keyword>
<dbReference type="InterPro" id="IPR020904">
    <property type="entry name" value="Sc_DH/Rdtase_CS"/>
</dbReference>
<dbReference type="PANTHER" id="PTHR43618:SF4">
    <property type="entry name" value="SHORT CHAIN DEHYDROGENASE_REDUCTASE FAMILY (AFU_ORTHOLOGUE AFUA_7G04540)"/>
    <property type="match status" value="1"/>
</dbReference>
<sequence>MPSAPVQDLFSVKGYVAIVTGGTSGLGFMICKGLVQNGAIVYVVALPSEPIDECVAELNKLAEAATLAGDKSMGSAVGYACDVSSKNDIAQLAAFVTSRECRVDLLVSNAGIRRDPPNACDVLTAPLAELQASMWSSHHCDWSASFAVNTTAHYFLSVAFLPLLAAAVQTFGHSSGRGSIVITSSCASMHNATNVDLSSYATSKAATDHLVRLLAAKFSRFYVRVNSINPGFVPSKMNPVGAEGNMFSNLFDKMPAKRAGKEDDIFGAVLYLASRAGSYIDGINLCIDGGRILLANGQV</sequence>
<dbReference type="InterPro" id="IPR052178">
    <property type="entry name" value="Sec_Metab_Biosynth_SDR"/>
</dbReference>
<dbReference type="PANTHER" id="PTHR43618">
    <property type="entry name" value="7-ALPHA-HYDROXYSTEROID DEHYDROGENASE"/>
    <property type="match status" value="1"/>
</dbReference>
<dbReference type="CDD" id="cd05233">
    <property type="entry name" value="SDR_c"/>
    <property type="match status" value="1"/>
</dbReference>
<reference evidence="4 5" key="1">
    <citation type="submission" date="2024-01" db="EMBL/GenBank/DDBJ databases">
        <authorList>
            <person name="Allen C."/>
            <person name="Tagirdzhanova G."/>
        </authorList>
    </citation>
    <scope>NUCLEOTIDE SEQUENCE [LARGE SCALE GENOMIC DNA]</scope>
    <source>
        <strain evidence="4 5">CBS 573.63</strain>
    </source>
</reference>
<dbReference type="PRINTS" id="PR00081">
    <property type="entry name" value="GDHRDH"/>
</dbReference>
<dbReference type="Pfam" id="PF13561">
    <property type="entry name" value="adh_short_C2"/>
    <property type="match status" value="1"/>
</dbReference>
<dbReference type="Gene3D" id="3.40.50.720">
    <property type="entry name" value="NAD(P)-binding Rossmann-like Domain"/>
    <property type="match status" value="1"/>
</dbReference>
<dbReference type="InterPro" id="IPR002347">
    <property type="entry name" value="SDR_fam"/>
</dbReference>
<dbReference type="SUPFAM" id="SSF51735">
    <property type="entry name" value="NAD(P)-binding Rossmann-fold domains"/>
    <property type="match status" value="1"/>
</dbReference>
<organism evidence="4 5">
    <name type="scientific">Sporothrix epigloea</name>
    <dbReference type="NCBI Taxonomy" id="1892477"/>
    <lineage>
        <taxon>Eukaryota</taxon>
        <taxon>Fungi</taxon>
        <taxon>Dikarya</taxon>
        <taxon>Ascomycota</taxon>
        <taxon>Pezizomycotina</taxon>
        <taxon>Sordariomycetes</taxon>
        <taxon>Sordariomycetidae</taxon>
        <taxon>Ophiostomatales</taxon>
        <taxon>Ophiostomataceae</taxon>
        <taxon>Sporothrix</taxon>
    </lineage>
</organism>
<dbReference type="InterPro" id="IPR036291">
    <property type="entry name" value="NAD(P)-bd_dom_sf"/>
</dbReference>
<dbReference type="Proteomes" id="UP001642501">
    <property type="component" value="Unassembled WGS sequence"/>
</dbReference>